<sequence>MTEASVGRQSPRVVPYPAHNLCPGEPGLQTAAVVSMGSSDHRFTLAEILSQNYGVREEREEEEDTHEKEKSLEELEKSFSASQSSEMPFEELLALYGYEASDPISEQDSESNDIPRNLPDMTLDKEQIAKDLLSGEEEEETQSSADDLTPSVTSHDASDLFPNQPGSNFLADEDKEPCSSPCASSSAEDSEEDSIPSNECKKVSDPSQPHALMFPLAYENEDQLLWDPNILPEREVEEFLYRAVKRRWDEVSSANLPEGEMVKDNEQALYELVKCNFNAEEALRRLRFNVKVIRDELCAWSEEECRNFEHGFRVHGKNFHLIQANKVRTRSVGECVEYYYMWKKSERYDYFTQQTRFGRKKYVLHPGATCVEYSQTKISKCYFPARLPDTSSGGISATCTRHPVNPSEMGLYQLPSAGPGLADKQETLQSSGKTITMDFTLPGEINEGLPLISGRVDLDRDPEALVSPAQVSLSVTDFGIIGIGDVNSFLAAHQACPGPVARSEPLSQ</sequence>
<dbReference type="PROSITE" id="PS51293">
    <property type="entry name" value="SANT"/>
    <property type="match status" value="1"/>
</dbReference>
<dbReference type="Ensembl" id="ENSCABT00000004707.1">
    <property type="protein sequence ID" value="ENSCABP00000004336.1"/>
    <property type="gene ID" value="ENSCABG00000003269.1"/>
</dbReference>
<dbReference type="PANTHER" id="PTHR10865">
    <property type="entry name" value="METASTASIS-ASSOCIATED PROTEIN AND MESODERM INDUCTION EARLY RESPONSE PROTEIN"/>
    <property type="match status" value="1"/>
</dbReference>
<evidence type="ECO:0000256" key="4">
    <source>
        <dbReference type="ARBA" id="ARBA00023163"/>
    </source>
</evidence>
<keyword evidence="10" id="KW-1185">Reference proteome</keyword>
<dbReference type="GeneTree" id="ENSGT01030000234573"/>
<dbReference type="GO" id="GO:0042826">
    <property type="term" value="F:histone deacetylase binding"/>
    <property type="evidence" value="ECO:0007669"/>
    <property type="project" value="Ensembl"/>
</dbReference>
<evidence type="ECO:0000256" key="3">
    <source>
        <dbReference type="ARBA" id="ARBA00023015"/>
    </source>
</evidence>
<dbReference type="GO" id="GO:0005654">
    <property type="term" value="C:nucleoplasm"/>
    <property type="evidence" value="ECO:0007669"/>
    <property type="project" value="TreeGrafter"/>
</dbReference>
<evidence type="ECO:0000256" key="1">
    <source>
        <dbReference type="ARBA" id="ARBA00004123"/>
    </source>
</evidence>
<evidence type="ECO:0000256" key="5">
    <source>
        <dbReference type="ARBA" id="ARBA00023242"/>
    </source>
</evidence>
<dbReference type="InterPro" id="IPR040138">
    <property type="entry name" value="MIER/MTA"/>
</dbReference>
<comment type="subcellular location">
    <subcellularLocation>
        <location evidence="1">Nucleus</location>
    </subcellularLocation>
</comment>
<dbReference type="GO" id="GO:0032991">
    <property type="term" value="C:protein-containing complex"/>
    <property type="evidence" value="ECO:0007669"/>
    <property type="project" value="Ensembl"/>
</dbReference>
<gene>
    <name evidence="9" type="primary">MIER2</name>
</gene>
<evidence type="ECO:0000313" key="9">
    <source>
        <dbReference type="Ensembl" id="ENSCABP00000004336.1"/>
    </source>
</evidence>
<feature type="domain" description="SANT" evidence="8">
    <location>
        <begin position="295"/>
        <end position="347"/>
    </location>
</feature>
<feature type="domain" description="ELM2" evidence="7">
    <location>
        <begin position="165"/>
        <end position="290"/>
    </location>
</feature>
<dbReference type="GO" id="GO:0000122">
    <property type="term" value="P:negative regulation of transcription by RNA polymerase II"/>
    <property type="evidence" value="ECO:0007669"/>
    <property type="project" value="TreeGrafter"/>
</dbReference>
<evidence type="ECO:0000256" key="2">
    <source>
        <dbReference type="ARBA" id="ARBA00022491"/>
    </source>
</evidence>
<keyword evidence="4" id="KW-0804">Transcription</keyword>
<dbReference type="GO" id="GO:0005737">
    <property type="term" value="C:cytoplasm"/>
    <property type="evidence" value="ECO:0007669"/>
    <property type="project" value="Ensembl"/>
</dbReference>
<reference evidence="9" key="1">
    <citation type="submission" date="2025-08" db="UniProtKB">
        <authorList>
            <consortium name="Ensembl"/>
        </authorList>
    </citation>
    <scope>IDENTIFICATION</scope>
</reference>
<dbReference type="GO" id="GO:0004407">
    <property type="term" value="F:histone deacetylase activity"/>
    <property type="evidence" value="ECO:0007669"/>
    <property type="project" value="Ensembl"/>
</dbReference>
<dbReference type="SMART" id="SM00717">
    <property type="entry name" value="SANT"/>
    <property type="match status" value="1"/>
</dbReference>
<dbReference type="InterPro" id="IPR000949">
    <property type="entry name" value="ELM2_dom"/>
</dbReference>
<dbReference type="Proteomes" id="UP000694404">
    <property type="component" value="Unplaced"/>
</dbReference>
<dbReference type="CDD" id="cd11661">
    <property type="entry name" value="SANT_MTA3_like"/>
    <property type="match status" value="1"/>
</dbReference>
<dbReference type="AlphaFoldDB" id="A0A8C0G6T1"/>
<feature type="region of interest" description="Disordered" evidence="6">
    <location>
        <begin position="52"/>
        <end position="86"/>
    </location>
</feature>
<dbReference type="InterPro" id="IPR017884">
    <property type="entry name" value="SANT_dom"/>
</dbReference>
<dbReference type="Gene3D" id="1.10.10.60">
    <property type="entry name" value="Homeodomain-like"/>
    <property type="match status" value="1"/>
</dbReference>
<keyword evidence="2" id="KW-0678">Repressor</keyword>
<dbReference type="FunFam" id="1.10.10.60:FF:000025">
    <property type="entry name" value="Mesoderm induction early response 1, transcriptional regulator"/>
    <property type="match status" value="1"/>
</dbReference>
<evidence type="ECO:0000256" key="6">
    <source>
        <dbReference type="SAM" id="MobiDB-lite"/>
    </source>
</evidence>
<feature type="compositionally biased region" description="Polar residues" evidence="6">
    <location>
        <begin position="142"/>
        <end position="155"/>
    </location>
</feature>
<dbReference type="OMA" id="NLCPREP"/>
<dbReference type="InterPro" id="IPR001005">
    <property type="entry name" value="SANT/Myb"/>
</dbReference>
<evidence type="ECO:0000313" key="10">
    <source>
        <dbReference type="Proteomes" id="UP000694404"/>
    </source>
</evidence>
<keyword evidence="5" id="KW-0539">Nucleus</keyword>
<dbReference type="InterPro" id="IPR009057">
    <property type="entry name" value="Homeodomain-like_sf"/>
</dbReference>
<feature type="compositionally biased region" description="Low complexity" evidence="6">
    <location>
        <begin position="178"/>
        <end position="187"/>
    </location>
</feature>
<dbReference type="PROSITE" id="PS51156">
    <property type="entry name" value="ELM2"/>
    <property type="match status" value="1"/>
</dbReference>
<dbReference type="Pfam" id="PF01448">
    <property type="entry name" value="ELM2"/>
    <property type="match status" value="1"/>
</dbReference>
<dbReference type="SUPFAM" id="SSF46689">
    <property type="entry name" value="Homeodomain-like"/>
    <property type="match status" value="1"/>
</dbReference>
<feature type="region of interest" description="Disordered" evidence="6">
    <location>
        <begin position="100"/>
        <end position="206"/>
    </location>
</feature>
<evidence type="ECO:0000259" key="7">
    <source>
        <dbReference type="PROSITE" id="PS51156"/>
    </source>
</evidence>
<feature type="compositionally biased region" description="Basic and acidic residues" evidence="6">
    <location>
        <begin position="65"/>
        <end position="77"/>
    </location>
</feature>
<dbReference type="GO" id="GO:0003714">
    <property type="term" value="F:transcription corepressor activity"/>
    <property type="evidence" value="ECO:0007669"/>
    <property type="project" value="TreeGrafter"/>
</dbReference>
<organism evidence="9 10">
    <name type="scientific">Chelonoidis abingdonii</name>
    <name type="common">Abingdon island giant tortoise</name>
    <name type="synonym">Testudo abingdonii</name>
    <dbReference type="NCBI Taxonomy" id="106734"/>
    <lineage>
        <taxon>Eukaryota</taxon>
        <taxon>Metazoa</taxon>
        <taxon>Chordata</taxon>
        <taxon>Craniata</taxon>
        <taxon>Vertebrata</taxon>
        <taxon>Euteleostomi</taxon>
        <taxon>Archelosauria</taxon>
        <taxon>Testudinata</taxon>
        <taxon>Testudines</taxon>
        <taxon>Cryptodira</taxon>
        <taxon>Durocryptodira</taxon>
        <taxon>Testudinoidea</taxon>
        <taxon>Testudinidae</taxon>
        <taxon>Chelonoidis</taxon>
    </lineage>
</organism>
<dbReference type="Pfam" id="PF00249">
    <property type="entry name" value="Myb_DNA-binding"/>
    <property type="match status" value="1"/>
</dbReference>
<protein>
    <submittedName>
        <fullName evidence="9">MIER family member 2</fullName>
    </submittedName>
</protein>
<dbReference type="PANTHER" id="PTHR10865:SF27">
    <property type="entry name" value="MESODERM INDUCTION EARLY RESPONSE PROTEIN 2"/>
    <property type="match status" value="1"/>
</dbReference>
<keyword evidence="3" id="KW-0805">Transcription regulation</keyword>
<reference evidence="9" key="2">
    <citation type="submission" date="2025-09" db="UniProtKB">
        <authorList>
            <consortium name="Ensembl"/>
        </authorList>
    </citation>
    <scope>IDENTIFICATION</scope>
</reference>
<evidence type="ECO:0000259" key="8">
    <source>
        <dbReference type="PROSITE" id="PS51293"/>
    </source>
</evidence>
<name>A0A8C0G6T1_CHEAB</name>
<proteinExistence type="predicted"/>
<accession>A0A8C0G6T1</accession>